<accession>A0A5D0U3E2</accession>
<comment type="caution">
    <text evidence="1">The sequence shown here is derived from an EMBL/GenBank/DDBJ whole genome shotgun (WGS) entry which is preliminary data.</text>
</comment>
<dbReference type="Pfam" id="PF19692">
    <property type="entry name" value="DUF6193"/>
    <property type="match status" value="1"/>
</dbReference>
<sequence length="242" mass="26218">MSHEPDPAVLYPEVAALGSLAAALRAASADQGVSLTMVETPSDPLRHATVASVLAHRADLIVTAWHFERKWHVWGSANNGILISGTTTDLRQLPGVALGWAEGAGLDEVDRAAPFDVLTGRFEVPDDDPADVIESEWRWMLKDAGAADWPEYQALIEAAYAEPSLRRLYPYTSHWALGFAAAPDLPFGTPSFVSIDSPRGEGDYTIREWWNGPALIQVATAAEAIAVAVDRIPEHLLRPAPH</sequence>
<dbReference type="EMBL" id="VSFF01000008">
    <property type="protein sequence ID" value="TYC13151.1"/>
    <property type="molecule type" value="Genomic_DNA"/>
</dbReference>
<organism evidence="1 2">
    <name type="scientific">Actinomadura syzygii</name>
    <dbReference type="NCBI Taxonomy" id="1427538"/>
    <lineage>
        <taxon>Bacteria</taxon>
        <taxon>Bacillati</taxon>
        <taxon>Actinomycetota</taxon>
        <taxon>Actinomycetes</taxon>
        <taxon>Streptosporangiales</taxon>
        <taxon>Thermomonosporaceae</taxon>
        <taxon>Actinomadura</taxon>
    </lineage>
</organism>
<evidence type="ECO:0000313" key="1">
    <source>
        <dbReference type="EMBL" id="TYC13151.1"/>
    </source>
</evidence>
<gene>
    <name evidence="1" type="ORF">FXF65_21845</name>
</gene>
<reference evidence="1 2" key="1">
    <citation type="submission" date="2019-08" db="EMBL/GenBank/DDBJ databases">
        <title>Actinomadura sp. nov. CYP1-5 isolated from mountain soil.</title>
        <authorList>
            <person name="Songsumanus A."/>
            <person name="Kuncharoen N."/>
            <person name="Kudo T."/>
            <person name="Yuki M."/>
            <person name="Igarashi Y."/>
            <person name="Tanasupawat S."/>
        </authorList>
    </citation>
    <scope>NUCLEOTIDE SEQUENCE [LARGE SCALE GENOMIC DNA]</scope>
    <source>
        <strain evidence="1 2">GKU157</strain>
    </source>
</reference>
<protein>
    <submittedName>
        <fullName evidence="1">Uncharacterized protein</fullName>
    </submittedName>
</protein>
<dbReference type="AlphaFoldDB" id="A0A5D0U3E2"/>
<evidence type="ECO:0000313" key="2">
    <source>
        <dbReference type="Proteomes" id="UP000322634"/>
    </source>
</evidence>
<dbReference type="RefSeq" id="WP_148351845.1">
    <property type="nucleotide sequence ID" value="NZ_JBHSBF010000034.1"/>
</dbReference>
<dbReference type="OrthoDB" id="3378006at2"/>
<keyword evidence="2" id="KW-1185">Reference proteome</keyword>
<dbReference type="Proteomes" id="UP000322634">
    <property type="component" value="Unassembled WGS sequence"/>
</dbReference>
<name>A0A5D0U3E2_9ACTN</name>
<proteinExistence type="predicted"/>
<dbReference type="InterPro" id="IPR045682">
    <property type="entry name" value="DUF6193"/>
</dbReference>